<dbReference type="AlphaFoldDB" id="A0AAE0TEE5"/>
<accession>A0AAE0TEE5</accession>
<dbReference type="InterPro" id="IPR052910">
    <property type="entry name" value="ABC-Purine-Binding"/>
</dbReference>
<reference evidence="3" key="1">
    <citation type="journal article" date="2021" name="Genome Biol. Evol.">
        <title>A High-Quality Reference Genome for a Parasitic Bivalve with Doubly Uniparental Inheritance (Bivalvia: Unionida).</title>
        <authorList>
            <person name="Smith C.H."/>
        </authorList>
    </citation>
    <scope>NUCLEOTIDE SEQUENCE</scope>
    <source>
        <strain evidence="3">CHS0354</strain>
    </source>
</reference>
<dbReference type="Proteomes" id="UP001195483">
    <property type="component" value="Unassembled WGS sequence"/>
</dbReference>
<evidence type="ECO:0000256" key="1">
    <source>
        <dbReference type="ARBA" id="ARBA00022729"/>
    </source>
</evidence>
<protein>
    <recommendedName>
        <fullName evidence="2">ABC transporter substrate-binding protein PnrA-like domain-containing protein</fullName>
    </recommendedName>
</protein>
<dbReference type="InterPro" id="IPR003760">
    <property type="entry name" value="PnrA-like"/>
</dbReference>
<evidence type="ECO:0000313" key="4">
    <source>
        <dbReference type="Proteomes" id="UP001195483"/>
    </source>
</evidence>
<dbReference type="EMBL" id="JAEAOA010000469">
    <property type="protein sequence ID" value="KAK3608877.1"/>
    <property type="molecule type" value="Genomic_DNA"/>
</dbReference>
<dbReference type="Gene3D" id="3.40.50.2300">
    <property type="match status" value="1"/>
</dbReference>
<organism evidence="3 4">
    <name type="scientific">Potamilus streckersoni</name>
    <dbReference type="NCBI Taxonomy" id="2493646"/>
    <lineage>
        <taxon>Eukaryota</taxon>
        <taxon>Metazoa</taxon>
        <taxon>Spiralia</taxon>
        <taxon>Lophotrochozoa</taxon>
        <taxon>Mollusca</taxon>
        <taxon>Bivalvia</taxon>
        <taxon>Autobranchia</taxon>
        <taxon>Heteroconchia</taxon>
        <taxon>Palaeoheterodonta</taxon>
        <taxon>Unionida</taxon>
        <taxon>Unionoidea</taxon>
        <taxon>Unionidae</taxon>
        <taxon>Ambleminae</taxon>
        <taxon>Lampsilini</taxon>
        <taxon>Potamilus</taxon>
    </lineage>
</organism>
<name>A0AAE0TEE5_9BIVA</name>
<evidence type="ECO:0000313" key="3">
    <source>
        <dbReference type="EMBL" id="KAK3608877.1"/>
    </source>
</evidence>
<gene>
    <name evidence="3" type="ORF">CHS0354_006918</name>
</gene>
<feature type="domain" description="ABC transporter substrate-binding protein PnrA-like" evidence="2">
    <location>
        <begin position="10"/>
        <end position="103"/>
    </location>
</feature>
<dbReference type="GO" id="GO:0005886">
    <property type="term" value="C:plasma membrane"/>
    <property type="evidence" value="ECO:0007669"/>
    <property type="project" value="InterPro"/>
</dbReference>
<evidence type="ECO:0000259" key="2">
    <source>
        <dbReference type="Pfam" id="PF02608"/>
    </source>
</evidence>
<reference evidence="3" key="2">
    <citation type="journal article" date="2021" name="Genome Biol. Evol.">
        <title>Developing a high-quality reference genome for a parasitic bivalve with doubly uniparental inheritance (Bivalvia: Unionida).</title>
        <authorList>
            <person name="Smith C.H."/>
        </authorList>
    </citation>
    <scope>NUCLEOTIDE SEQUENCE</scope>
    <source>
        <strain evidence="3">CHS0354</strain>
        <tissue evidence="3">Mantle</tissue>
    </source>
</reference>
<reference evidence="3" key="3">
    <citation type="submission" date="2023-05" db="EMBL/GenBank/DDBJ databases">
        <authorList>
            <person name="Smith C.H."/>
        </authorList>
    </citation>
    <scope>NUCLEOTIDE SEQUENCE</scope>
    <source>
        <strain evidence="3">CHS0354</strain>
        <tissue evidence="3">Mantle</tissue>
    </source>
</reference>
<dbReference type="PANTHER" id="PTHR43208:SF1">
    <property type="entry name" value="ABC TRANSPORTER SUBSTRATE-BINDING PROTEIN"/>
    <property type="match status" value="1"/>
</dbReference>
<keyword evidence="1" id="KW-0732">Signal</keyword>
<comment type="caution">
    <text evidence="3">The sequence shown here is derived from an EMBL/GenBank/DDBJ whole genome shotgun (WGS) entry which is preliminary data.</text>
</comment>
<dbReference type="Pfam" id="PF02608">
    <property type="entry name" value="Bmp"/>
    <property type="match status" value="1"/>
</dbReference>
<dbReference type="PANTHER" id="PTHR43208">
    <property type="entry name" value="ABC TRANSPORTER SUBSTRATE-BINDING PROTEIN"/>
    <property type="match status" value="1"/>
</dbReference>
<sequence length="251" mass="28418">MGQHLVRSGQEADAAKALIAQGADVIFQHTDSPAPLQIAEEQQTAGKAVWAVGQASDMTKFAPKSQLTAIIDDWGPYYIQQAEAMLAGTWKSTDSWYGLKRGMGSFGSGVALIRILFEQSPQLRVIWHEIGKKNYLTGEKAENYGKNYFFRAIEQQESGHEELMSVMQKILRPLTEKPLEFFKNNGGIPFNRIYEKNRLLYIILPHEADGLRKLEKNPTVFFKIVAQKTGYLLEVFQQLIEAERDFPFTNS</sequence>
<keyword evidence="4" id="KW-1185">Reference proteome</keyword>
<proteinExistence type="predicted"/>